<evidence type="ECO:0000256" key="2">
    <source>
        <dbReference type="ARBA" id="ARBA00004167"/>
    </source>
</evidence>
<gene>
    <name evidence="16" type="ORF">QCA50_005456</name>
</gene>
<dbReference type="InterPro" id="IPR002401">
    <property type="entry name" value="Cyt_P450_E_grp-I"/>
</dbReference>
<evidence type="ECO:0000256" key="15">
    <source>
        <dbReference type="SAM" id="Phobius"/>
    </source>
</evidence>
<dbReference type="GO" id="GO:0005506">
    <property type="term" value="F:iron ion binding"/>
    <property type="evidence" value="ECO:0007669"/>
    <property type="project" value="InterPro"/>
</dbReference>
<dbReference type="Pfam" id="PF00067">
    <property type="entry name" value="p450"/>
    <property type="match status" value="1"/>
</dbReference>
<keyword evidence="17" id="KW-1185">Reference proteome</keyword>
<evidence type="ECO:0000256" key="13">
    <source>
        <dbReference type="PIRSR" id="PIRSR602401-1"/>
    </source>
</evidence>
<evidence type="ECO:0000256" key="10">
    <source>
        <dbReference type="ARBA" id="ARBA00023004"/>
    </source>
</evidence>
<comment type="pathway">
    <text evidence="3">Secondary metabolite biosynthesis.</text>
</comment>
<dbReference type="InterPro" id="IPR001128">
    <property type="entry name" value="Cyt_P450"/>
</dbReference>
<keyword evidence="11 14" id="KW-0503">Monooxygenase</keyword>
<dbReference type="Gene3D" id="1.10.630.10">
    <property type="entry name" value="Cytochrome P450"/>
    <property type="match status" value="1"/>
</dbReference>
<keyword evidence="9 14" id="KW-0560">Oxidoreductase</keyword>
<evidence type="ECO:0000256" key="11">
    <source>
        <dbReference type="ARBA" id="ARBA00023033"/>
    </source>
</evidence>
<evidence type="ECO:0000256" key="12">
    <source>
        <dbReference type="ARBA" id="ARBA00023136"/>
    </source>
</evidence>
<evidence type="ECO:0000256" key="1">
    <source>
        <dbReference type="ARBA" id="ARBA00001971"/>
    </source>
</evidence>
<evidence type="ECO:0000256" key="3">
    <source>
        <dbReference type="ARBA" id="ARBA00005179"/>
    </source>
</evidence>
<keyword evidence="10 13" id="KW-0408">Iron</keyword>
<keyword evidence="8 15" id="KW-1133">Transmembrane helix</keyword>
<dbReference type="CDD" id="cd11065">
    <property type="entry name" value="CYP64-like"/>
    <property type="match status" value="1"/>
</dbReference>
<evidence type="ECO:0000313" key="16">
    <source>
        <dbReference type="EMBL" id="KAK7692051.1"/>
    </source>
</evidence>
<keyword evidence="5 13" id="KW-0349">Heme</keyword>
<comment type="caution">
    <text evidence="16">The sequence shown here is derived from an EMBL/GenBank/DDBJ whole genome shotgun (WGS) entry which is preliminary data.</text>
</comment>
<sequence>MQGWITISKMAPSLFLLDSALVVLGLYILRQYLINKNRHPVPPGPRGLPFVGNVLDMPTSYEWLTISEWTKRWGDIIHVNVLGKHFVFLHSAEDAVALLDKRSTNYSDRPTLIMAGELVGWAPVLGLTQYNDRFRESRRFFSRIIGTKSALRPFHELIETETHKFLRRLIYTPENVHDHIRKTASGIIMKITYGYSVSEGKDPYVDMVDKAMENFSVTTTPGAFLVDVLPILRYVPSWVPGANFQKLAAAWRAEAVEMSETPFAMVKQQMREGTALPSYTKNLLETETLTPEKEDNIKWSAASMYGGGADTTVSAIYGFFLAMTMYPEINQKAKEEIDRVVGKDRLPTFADRENLPYVEAVVNEVLRLSTVVPLGIPHRASQDDIYKGYFIPKDTIVIANIWALLRDPETYPDPLVFNPDRYLSPNPDRNPRDFIFGFGRRICPGLNLADTSVFFACAKVLATFDISKAVENGVIVEPSGEYTAGTISHPKEFKCSIKPRTAKASSLILAEFEQ</sequence>
<comment type="similarity">
    <text evidence="4 14">Belongs to the cytochrome P450 family.</text>
</comment>
<reference evidence="16 17" key="1">
    <citation type="submission" date="2022-09" db="EMBL/GenBank/DDBJ databases">
        <authorList>
            <person name="Palmer J.M."/>
        </authorList>
    </citation>
    <scope>NUCLEOTIDE SEQUENCE [LARGE SCALE GENOMIC DNA]</scope>
    <source>
        <strain evidence="16 17">DSM 7382</strain>
    </source>
</reference>
<dbReference type="GO" id="GO:0016705">
    <property type="term" value="F:oxidoreductase activity, acting on paired donors, with incorporation or reduction of molecular oxygen"/>
    <property type="evidence" value="ECO:0007669"/>
    <property type="project" value="InterPro"/>
</dbReference>
<keyword evidence="12 15" id="KW-0472">Membrane</keyword>
<dbReference type="InterPro" id="IPR017972">
    <property type="entry name" value="Cyt_P450_CS"/>
</dbReference>
<comment type="subcellular location">
    <subcellularLocation>
        <location evidence="2">Membrane</location>
        <topology evidence="2">Single-pass membrane protein</topology>
    </subcellularLocation>
</comment>
<evidence type="ECO:0000256" key="5">
    <source>
        <dbReference type="ARBA" id="ARBA00022617"/>
    </source>
</evidence>
<evidence type="ECO:0000256" key="4">
    <source>
        <dbReference type="ARBA" id="ARBA00010617"/>
    </source>
</evidence>
<dbReference type="GO" id="GO:0020037">
    <property type="term" value="F:heme binding"/>
    <property type="evidence" value="ECO:0007669"/>
    <property type="project" value="InterPro"/>
</dbReference>
<evidence type="ECO:0000256" key="8">
    <source>
        <dbReference type="ARBA" id="ARBA00022989"/>
    </source>
</evidence>
<organism evidence="16 17">
    <name type="scientific">Cerrena zonata</name>
    <dbReference type="NCBI Taxonomy" id="2478898"/>
    <lineage>
        <taxon>Eukaryota</taxon>
        <taxon>Fungi</taxon>
        <taxon>Dikarya</taxon>
        <taxon>Basidiomycota</taxon>
        <taxon>Agaricomycotina</taxon>
        <taxon>Agaricomycetes</taxon>
        <taxon>Polyporales</taxon>
        <taxon>Cerrenaceae</taxon>
        <taxon>Cerrena</taxon>
    </lineage>
</organism>
<dbReference type="GO" id="GO:0004497">
    <property type="term" value="F:monooxygenase activity"/>
    <property type="evidence" value="ECO:0007669"/>
    <property type="project" value="UniProtKB-KW"/>
</dbReference>
<keyword evidence="6 15" id="KW-0812">Transmembrane</keyword>
<dbReference type="PRINTS" id="PR00385">
    <property type="entry name" value="P450"/>
</dbReference>
<dbReference type="PANTHER" id="PTHR46300:SF7">
    <property type="entry name" value="P450, PUTATIVE (EUROFUNG)-RELATED"/>
    <property type="match status" value="1"/>
</dbReference>
<evidence type="ECO:0008006" key="18">
    <source>
        <dbReference type="Google" id="ProtNLM"/>
    </source>
</evidence>
<dbReference type="GO" id="GO:0016020">
    <property type="term" value="C:membrane"/>
    <property type="evidence" value="ECO:0007669"/>
    <property type="project" value="UniProtKB-SubCell"/>
</dbReference>
<proteinExistence type="inferred from homology"/>
<dbReference type="PRINTS" id="PR00463">
    <property type="entry name" value="EP450I"/>
</dbReference>
<feature type="binding site" description="axial binding residue" evidence="13">
    <location>
        <position position="443"/>
    </location>
    <ligand>
        <name>heme</name>
        <dbReference type="ChEBI" id="CHEBI:30413"/>
    </ligand>
    <ligandPart>
        <name>Fe</name>
        <dbReference type="ChEBI" id="CHEBI:18248"/>
    </ligandPart>
</feature>
<dbReference type="InterPro" id="IPR036396">
    <property type="entry name" value="Cyt_P450_sf"/>
</dbReference>
<dbReference type="InterPro" id="IPR050364">
    <property type="entry name" value="Cytochrome_P450_fung"/>
</dbReference>
<keyword evidence="7 13" id="KW-0479">Metal-binding</keyword>
<protein>
    <recommendedName>
        <fullName evidence="18">Cytochrome P450</fullName>
    </recommendedName>
</protein>
<dbReference type="PROSITE" id="PS00086">
    <property type="entry name" value="CYTOCHROME_P450"/>
    <property type="match status" value="1"/>
</dbReference>
<accession>A0AAW0GGZ8</accession>
<dbReference type="PANTHER" id="PTHR46300">
    <property type="entry name" value="P450, PUTATIVE (EUROFUNG)-RELATED-RELATED"/>
    <property type="match status" value="1"/>
</dbReference>
<name>A0AAW0GGZ8_9APHY</name>
<evidence type="ECO:0000256" key="7">
    <source>
        <dbReference type="ARBA" id="ARBA00022723"/>
    </source>
</evidence>
<dbReference type="SUPFAM" id="SSF48264">
    <property type="entry name" value="Cytochrome P450"/>
    <property type="match status" value="1"/>
</dbReference>
<comment type="cofactor">
    <cofactor evidence="1 13">
        <name>heme</name>
        <dbReference type="ChEBI" id="CHEBI:30413"/>
    </cofactor>
</comment>
<evidence type="ECO:0000256" key="6">
    <source>
        <dbReference type="ARBA" id="ARBA00022692"/>
    </source>
</evidence>
<dbReference type="Proteomes" id="UP001385951">
    <property type="component" value="Unassembled WGS sequence"/>
</dbReference>
<evidence type="ECO:0000313" key="17">
    <source>
        <dbReference type="Proteomes" id="UP001385951"/>
    </source>
</evidence>
<dbReference type="EMBL" id="JASBNA010000005">
    <property type="protein sequence ID" value="KAK7692051.1"/>
    <property type="molecule type" value="Genomic_DNA"/>
</dbReference>
<feature type="transmembrane region" description="Helical" evidence="15">
    <location>
        <begin position="12"/>
        <end position="29"/>
    </location>
</feature>
<evidence type="ECO:0000256" key="14">
    <source>
        <dbReference type="RuleBase" id="RU000461"/>
    </source>
</evidence>
<evidence type="ECO:0000256" key="9">
    <source>
        <dbReference type="ARBA" id="ARBA00023002"/>
    </source>
</evidence>
<dbReference type="AlphaFoldDB" id="A0AAW0GGZ8"/>